<dbReference type="InterPro" id="IPR003115">
    <property type="entry name" value="ParB_N"/>
</dbReference>
<dbReference type="eggNOG" id="COG1475">
    <property type="taxonomic scope" value="Bacteria"/>
</dbReference>
<dbReference type="InterPro" id="IPR041468">
    <property type="entry name" value="HTH_ParB/Spo0J"/>
</dbReference>
<dbReference type="Pfam" id="PF17762">
    <property type="entry name" value="HTH_ParB"/>
    <property type="match status" value="1"/>
</dbReference>
<organism evidence="4 5">
    <name type="scientific">Cyanobacterium aponinum (strain PCC 10605)</name>
    <dbReference type="NCBI Taxonomy" id="755178"/>
    <lineage>
        <taxon>Bacteria</taxon>
        <taxon>Bacillati</taxon>
        <taxon>Cyanobacteriota</taxon>
        <taxon>Cyanophyceae</taxon>
        <taxon>Oscillatoriophycideae</taxon>
        <taxon>Chroococcales</taxon>
        <taxon>Geminocystaceae</taxon>
        <taxon>Cyanobacterium</taxon>
    </lineage>
</organism>
<geneLocation type="plasmid" evidence="4 5">
    <name>pCYAN10605.01</name>
</geneLocation>
<proteinExistence type="inferred from homology"/>
<dbReference type="HOGENOM" id="CLU_023853_4_1_3"/>
<evidence type="ECO:0000313" key="5">
    <source>
        <dbReference type="Proteomes" id="UP000010480"/>
    </source>
</evidence>
<gene>
    <name evidence="4" type="ordered locus">Cyan10605_3493</name>
</gene>
<dbReference type="PANTHER" id="PTHR33375">
    <property type="entry name" value="CHROMOSOME-PARTITIONING PROTEIN PARB-RELATED"/>
    <property type="match status" value="1"/>
</dbReference>
<dbReference type="InterPro" id="IPR050336">
    <property type="entry name" value="Chromosome_partition/occlusion"/>
</dbReference>
<dbReference type="Gene3D" id="1.10.10.2830">
    <property type="match status" value="1"/>
</dbReference>
<dbReference type="AlphaFoldDB" id="K9ZAW4"/>
<dbReference type="Gene3D" id="3.90.1530.30">
    <property type="match status" value="1"/>
</dbReference>
<dbReference type="GO" id="GO:0003677">
    <property type="term" value="F:DNA binding"/>
    <property type="evidence" value="ECO:0007669"/>
    <property type="project" value="UniProtKB-KW"/>
</dbReference>
<dbReference type="InterPro" id="IPR004437">
    <property type="entry name" value="ParB/RepB/Spo0J"/>
</dbReference>
<dbReference type="EMBL" id="CP003948">
    <property type="protein sequence ID" value="AFZ55528.1"/>
    <property type="molecule type" value="Genomic_DNA"/>
</dbReference>
<comment type="similarity">
    <text evidence="1">Belongs to the ParB family.</text>
</comment>
<dbReference type="CDD" id="cd16393">
    <property type="entry name" value="SPO0J_N"/>
    <property type="match status" value="1"/>
</dbReference>
<dbReference type="Pfam" id="PF02195">
    <property type="entry name" value="ParB_N"/>
    <property type="match status" value="1"/>
</dbReference>
<keyword evidence="2" id="KW-0238">DNA-binding</keyword>
<sequence length="306" mass="34915">MASKKTPLKTSLNNRIDALFGGDNQDLQSSQRPKTMAIDVLILPEYQPRQYFDSESISQLAESIKVHGILEPLLVRPAGEGKYEVVAGGRRYRAVQLLSLTEVPVIILNLTDDEALEIAILENLQRENLNPIEETEAILKLLSGKLNQDVQEVISLLYRLRNEGKEEFKRNVSPNSEIVETVFQTVGITAKSFVETRLPLLKLPSDILSVLRQGKIAYTKAIALSKIKDEQQREKLLKDAIELNLSVRQIKARIKELNKRETKDTPSIKIDITVKQMKKKKLWETEPKKWEKVEKLLEKINLLLED</sequence>
<dbReference type="SUPFAM" id="SSF110849">
    <property type="entry name" value="ParB/Sulfiredoxin"/>
    <property type="match status" value="1"/>
</dbReference>
<dbReference type="InterPro" id="IPR036086">
    <property type="entry name" value="ParB/Sulfiredoxin_sf"/>
</dbReference>
<dbReference type="SMART" id="SM00470">
    <property type="entry name" value="ParB"/>
    <property type="match status" value="1"/>
</dbReference>
<dbReference type="KEGG" id="can:Cyan10605_3493"/>
<dbReference type="SUPFAM" id="SSF109709">
    <property type="entry name" value="KorB DNA-binding domain-like"/>
    <property type="match status" value="1"/>
</dbReference>
<dbReference type="NCBIfam" id="TIGR00180">
    <property type="entry name" value="parB_part"/>
    <property type="match status" value="1"/>
</dbReference>
<reference evidence="5" key="1">
    <citation type="journal article" date="2013" name="Proc. Natl. Acad. Sci. U.S.A.">
        <title>Improving the coverage of the cyanobacterial phylum using diversity-driven genome sequencing.</title>
        <authorList>
            <person name="Shih P.M."/>
            <person name="Wu D."/>
            <person name="Latifi A."/>
            <person name="Axen S.D."/>
            <person name="Fewer D.P."/>
            <person name="Talla E."/>
            <person name="Calteau A."/>
            <person name="Cai F."/>
            <person name="Tandeau de Marsac N."/>
            <person name="Rippka R."/>
            <person name="Herdman M."/>
            <person name="Sivonen K."/>
            <person name="Coursin T."/>
            <person name="Laurent T."/>
            <person name="Goodwin L."/>
            <person name="Nolan M."/>
            <person name="Davenport K.W."/>
            <person name="Han C.S."/>
            <person name="Rubin E.M."/>
            <person name="Eisen J.A."/>
            <person name="Woyke T."/>
            <person name="Gugger M."/>
            <person name="Kerfeld C.A."/>
        </authorList>
    </citation>
    <scope>NUCLEOTIDE SEQUENCE [LARGE SCALE GENOMIC DNA]</scope>
    <source>
        <strain evidence="5">PCC 10605</strain>
        <plasmid evidence="5">Plasmid pCYAN10605.01</plasmid>
    </source>
</reference>
<evidence type="ECO:0000259" key="3">
    <source>
        <dbReference type="SMART" id="SM00470"/>
    </source>
</evidence>
<accession>K9ZAW4</accession>
<feature type="domain" description="ParB-like N-terminal" evidence="3">
    <location>
        <begin position="34"/>
        <end position="124"/>
    </location>
</feature>
<name>K9ZAW4_CYAAP</name>
<dbReference type="PANTHER" id="PTHR33375:SF7">
    <property type="entry name" value="CHROMOSOME 2-PARTITIONING PROTEIN PARB-RELATED"/>
    <property type="match status" value="1"/>
</dbReference>
<dbReference type="GO" id="GO:0005694">
    <property type="term" value="C:chromosome"/>
    <property type="evidence" value="ECO:0007669"/>
    <property type="project" value="TreeGrafter"/>
</dbReference>
<dbReference type="OrthoDB" id="9802051at2"/>
<dbReference type="FunFam" id="3.90.1530.30:FF:000001">
    <property type="entry name" value="Chromosome partitioning protein ParB"/>
    <property type="match status" value="1"/>
</dbReference>
<dbReference type="Proteomes" id="UP000010480">
    <property type="component" value="Plasmid pCYAN10605.01"/>
</dbReference>
<evidence type="ECO:0000256" key="2">
    <source>
        <dbReference type="ARBA" id="ARBA00023125"/>
    </source>
</evidence>
<dbReference type="RefSeq" id="WP_015221246.1">
    <property type="nucleotide sequence ID" value="NC_019777.1"/>
</dbReference>
<dbReference type="GO" id="GO:0007059">
    <property type="term" value="P:chromosome segregation"/>
    <property type="evidence" value="ECO:0007669"/>
    <property type="project" value="TreeGrafter"/>
</dbReference>
<keyword evidence="5" id="KW-1185">Reference proteome</keyword>
<evidence type="ECO:0000256" key="1">
    <source>
        <dbReference type="ARBA" id="ARBA00006295"/>
    </source>
</evidence>
<protein>
    <submittedName>
        <fullName evidence="4">ParB family protein</fullName>
    </submittedName>
</protein>
<keyword evidence="4" id="KW-0614">Plasmid</keyword>
<evidence type="ECO:0000313" key="4">
    <source>
        <dbReference type="EMBL" id="AFZ55528.1"/>
    </source>
</evidence>